<dbReference type="SUPFAM" id="SSF47473">
    <property type="entry name" value="EF-hand"/>
    <property type="match status" value="1"/>
</dbReference>
<dbReference type="InterPro" id="IPR001192">
    <property type="entry name" value="PI-PLC_fam"/>
</dbReference>
<dbReference type="CDD" id="cd13360">
    <property type="entry name" value="PH_PLC_fungal"/>
    <property type="match status" value="1"/>
</dbReference>
<dbReference type="GO" id="GO:0004435">
    <property type="term" value="F:phosphatidylinositol-4,5-bisphosphate phospholipase C activity"/>
    <property type="evidence" value="ECO:0007669"/>
    <property type="project" value="UniProtKB-EC"/>
</dbReference>
<dbReference type="PROSITE" id="PS50222">
    <property type="entry name" value="EF_HAND_2"/>
    <property type="match status" value="1"/>
</dbReference>
<dbReference type="Proteomes" id="UP001377567">
    <property type="component" value="Unassembled WGS sequence"/>
</dbReference>
<dbReference type="GO" id="GO:0005509">
    <property type="term" value="F:calcium ion binding"/>
    <property type="evidence" value="ECO:0007669"/>
    <property type="project" value="InterPro"/>
</dbReference>
<dbReference type="GO" id="GO:0048015">
    <property type="term" value="P:phosphatidylinositol-mediated signaling"/>
    <property type="evidence" value="ECO:0007669"/>
    <property type="project" value="TreeGrafter"/>
</dbReference>
<dbReference type="InterPro" id="IPR011993">
    <property type="entry name" value="PH-like_dom_sf"/>
</dbReference>
<dbReference type="PANTHER" id="PTHR10336">
    <property type="entry name" value="PHOSPHOINOSITIDE-SPECIFIC PHOSPHOLIPASE C FAMILY PROTEIN"/>
    <property type="match status" value="1"/>
</dbReference>
<evidence type="ECO:0000313" key="12">
    <source>
        <dbReference type="Proteomes" id="UP001377567"/>
    </source>
</evidence>
<dbReference type="Pfam" id="PF00387">
    <property type="entry name" value="PI-PLC-Y"/>
    <property type="match status" value="1"/>
</dbReference>
<dbReference type="InterPro" id="IPR037755">
    <property type="entry name" value="Plc1_PH"/>
</dbReference>
<comment type="catalytic activity">
    <reaction evidence="7">
        <text>a 1,2-diacyl-sn-glycero-3-phospho-(1D-myo-inositol-4,5-bisphosphate) + H2O = 1D-myo-inositol 1,4,5-trisphosphate + a 1,2-diacyl-sn-glycerol + H(+)</text>
        <dbReference type="Rhea" id="RHEA:33179"/>
        <dbReference type="ChEBI" id="CHEBI:15377"/>
        <dbReference type="ChEBI" id="CHEBI:15378"/>
        <dbReference type="ChEBI" id="CHEBI:17815"/>
        <dbReference type="ChEBI" id="CHEBI:58456"/>
        <dbReference type="ChEBI" id="CHEBI:203600"/>
        <dbReference type="EC" id="3.1.4.11"/>
    </reaction>
</comment>
<evidence type="ECO:0000259" key="9">
    <source>
        <dbReference type="PROSITE" id="PS50008"/>
    </source>
</evidence>
<dbReference type="GO" id="GO:0016042">
    <property type="term" value="P:lipid catabolic process"/>
    <property type="evidence" value="ECO:0007669"/>
    <property type="project" value="UniProtKB-KW"/>
</dbReference>
<evidence type="ECO:0000256" key="2">
    <source>
        <dbReference type="ARBA" id="ARBA00012368"/>
    </source>
</evidence>
<dbReference type="SUPFAM" id="SSF50729">
    <property type="entry name" value="PH domain-like"/>
    <property type="match status" value="1"/>
</dbReference>
<dbReference type="SMART" id="SM00239">
    <property type="entry name" value="C2"/>
    <property type="match status" value="1"/>
</dbReference>
<dbReference type="InterPro" id="IPR000909">
    <property type="entry name" value="PLipase_C_PInositol-sp_X_dom"/>
</dbReference>
<dbReference type="InterPro" id="IPR015359">
    <property type="entry name" value="PLC_EF-hand-like"/>
</dbReference>
<evidence type="ECO:0000256" key="7">
    <source>
        <dbReference type="RuleBase" id="RU361133"/>
    </source>
</evidence>
<feature type="compositionally biased region" description="Low complexity" evidence="8">
    <location>
        <begin position="516"/>
        <end position="530"/>
    </location>
</feature>
<evidence type="ECO:0000259" key="10">
    <source>
        <dbReference type="PROSITE" id="PS50222"/>
    </source>
</evidence>
<organism evidence="11 12">
    <name type="scientific">Maudiozyma humilis</name>
    <name type="common">Sour dough yeast</name>
    <name type="synonym">Kazachstania humilis</name>
    <dbReference type="NCBI Taxonomy" id="51915"/>
    <lineage>
        <taxon>Eukaryota</taxon>
        <taxon>Fungi</taxon>
        <taxon>Dikarya</taxon>
        <taxon>Ascomycota</taxon>
        <taxon>Saccharomycotina</taxon>
        <taxon>Saccharomycetes</taxon>
        <taxon>Saccharomycetales</taxon>
        <taxon>Saccharomycetaceae</taxon>
        <taxon>Maudiozyma</taxon>
    </lineage>
</organism>
<dbReference type="CDD" id="cd00275">
    <property type="entry name" value="C2_PLC_like"/>
    <property type="match status" value="1"/>
</dbReference>
<evidence type="ECO:0000313" key="11">
    <source>
        <dbReference type="EMBL" id="GMM54417.1"/>
    </source>
</evidence>
<dbReference type="Gene3D" id="2.60.40.150">
    <property type="entry name" value="C2 domain"/>
    <property type="match status" value="1"/>
</dbReference>
<dbReference type="AlphaFoldDB" id="A0AAV5RTH5"/>
<proteinExistence type="predicted"/>
<dbReference type="Pfam" id="PF09279">
    <property type="entry name" value="EF-hand_like"/>
    <property type="match status" value="1"/>
</dbReference>
<comment type="caution">
    <text evidence="11">The sequence shown here is derived from an EMBL/GenBank/DDBJ whole genome shotgun (WGS) entry which is preliminary data.</text>
</comment>
<name>A0AAV5RTH5_MAUHU</name>
<dbReference type="SUPFAM" id="SSF49562">
    <property type="entry name" value="C2 domain (Calcium/lipid-binding domain, CaLB)"/>
    <property type="match status" value="1"/>
</dbReference>
<dbReference type="Gene3D" id="3.20.20.190">
    <property type="entry name" value="Phosphatidylinositol (PI) phosphodiesterase"/>
    <property type="match status" value="2"/>
</dbReference>
<sequence length="888" mass="101218">MNMQNLTRQSSGLSQNYKIVRNLKTLLRRTTGLVYPSQYTVSTFDEESSKSETSSVGPATLQPSMSDVLNYANVYKVSSLSDNVSSNCTKIQVDGIQLEKVTRNKRKTYRFTLDNDNSAILWKLGAKRIELDSIRDVRIGNMASNYREEYGVPDKYSDMWLTIIYSVSNKLKALHVIAANKDDFDMFLSCICGLVSRRRQIMKSISVPDTDKFARIHWDTTVSERAEDRFRDSLTFDEVTKLCKRFHIYCSKDHLWKIFNIADINNNLLLNFSEFQHFVELLRERREVNQIWTTICHKQESIDLSVFYMFLTDIQQEKMITYNEASALYDKYKSATTGLLDEEGFLKYLSNISFMTDETENEFDYSRPLNHYFIASSHNTYLLGKQIAETPSVEAYIQVLQQGCRSVEIDIWDDEAGPVVCHGALTAAIPLVNIIKVIRKYAFLSSPFPLIISLEIHCSKENQQITRDIIEDAFGEMLYRDHTEDGDMPSPMQLKHRIILKSKKSKNITADGSTDSSENNGKNGSSSTLDYSSSFSMSQYDDSEGYSSTSGTKNTSRRSSFSGRKIDTIQGMTPAEPTNFNRIKRLGTMTGRASVIKDIIEISAIYGVKYRNFSLPESKTASHCFSLNEKKVASMCKDVALKLSIDKHNRRYLMRIYPHVFRYKSSNFNPIDYWKLGVQMVATNWQTNDLGQQLNLAMFQLTNQKNEISHSGYVPKPQSLIESVAKAKDIATMYKTLRDEAITKPVVVRLKILSGQLLPKVEQKSGKDSEFAPYVCVKFINPSDSVMLPVRNIQNCSKISDEEVRTAPCPGNGFNPIWNADISLGLLNTDFSFIQFAVKTGDITLAECTIKLDYLKHGYRHIPLYNVEGERYIFSTLFIYSHTSHGST</sequence>
<keyword evidence="5 7" id="KW-0443">Lipid metabolism</keyword>
<feature type="domain" description="PI-PLC Y-box" evidence="9">
    <location>
        <begin position="602"/>
        <end position="720"/>
    </location>
</feature>
<comment type="cofactor">
    <cofactor evidence="1">
        <name>Ca(2+)</name>
        <dbReference type="ChEBI" id="CHEBI:29108"/>
    </cofactor>
</comment>
<dbReference type="PROSITE" id="PS50008">
    <property type="entry name" value="PIPLC_Y_DOMAIN"/>
    <property type="match status" value="1"/>
</dbReference>
<keyword evidence="6" id="KW-0807">Transducer</keyword>
<keyword evidence="12" id="KW-1185">Reference proteome</keyword>
<evidence type="ECO:0000256" key="5">
    <source>
        <dbReference type="ARBA" id="ARBA00023098"/>
    </source>
</evidence>
<dbReference type="EC" id="3.1.4.11" evidence="2 7"/>
<dbReference type="SMART" id="SM00149">
    <property type="entry name" value="PLCYc"/>
    <property type="match status" value="1"/>
</dbReference>
<feature type="domain" description="EF-hand" evidence="10">
    <location>
        <begin position="250"/>
        <end position="285"/>
    </location>
</feature>
<feature type="region of interest" description="Disordered" evidence="8">
    <location>
        <begin position="506"/>
        <end position="530"/>
    </location>
</feature>
<dbReference type="SMART" id="SM00148">
    <property type="entry name" value="PLCXc"/>
    <property type="match status" value="1"/>
</dbReference>
<evidence type="ECO:0000256" key="3">
    <source>
        <dbReference type="ARBA" id="ARBA00022801"/>
    </source>
</evidence>
<evidence type="ECO:0000256" key="1">
    <source>
        <dbReference type="ARBA" id="ARBA00001913"/>
    </source>
</evidence>
<dbReference type="InterPro" id="IPR002048">
    <property type="entry name" value="EF_hand_dom"/>
</dbReference>
<gene>
    <name evidence="11" type="ORF">DAKH74_010330</name>
</gene>
<keyword evidence="4 7" id="KW-0442">Lipid degradation</keyword>
<dbReference type="InterPro" id="IPR000008">
    <property type="entry name" value="C2_dom"/>
</dbReference>
<dbReference type="SUPFAM" id="SSF51695">
    <property type="entry name" value="PLC-like phosphodiesterases"/>
    <property type="match status" value="1"/>
</dbReference>
<dbReference type="EMBL" id="BTGD01000003">
    <property type="protein sequence ID" value="GMM54417.1"/>
    <property type="molecule type" value="Genomic_DNA"/>
</dbReference>
<dbReference type="GO" id="GO:0051209">
    <property type="term" value="P:release of sequestered calcium ion into cytosol"/>
    <property type="evidence" value="ECO:0007669"/>
    <property type="project" value="TreeGrafter"/>
</dbReference>
<evidence type="ECO:0000256" key="6">
    <source>
        <dbReference type="ARBA" id="ARBA00023224"/>
    </source>
</evidence>
<accession>A0AAV5RTH5</accession>
<dbReference type="PRINTS" id="PR00390">
    <property type="entry name" value="PHPHLIPASEC"/>
</dbReference>
<dbReference type="InterPro" id="IPR011992">
    <property type="entry name" value="EF-hand-dom_pair"/>
</dbReference>
<dbReference type="InterPro" id="IPR001711">
    <property type="entry name" value="PLipase_C_Pinositol-sp_Y"/>
</dbReference>
<dbReference type="CDD" id="cd08598">
    <property type="entry name" value="PI-PLC1c_yeast"/>
    <property type="match status" value="1"/>
</dbReference>
<dbReference type="Gene3D" id="1.10.238.10">
    <property type="entry name" value="EF-hand"/>
    <property type="match status" value="2"/>
</dbReference>
<dbReference type="PROSITE" id="PS50007">
    <property type="entry name" value="PIPLC_X_DOMAIN"/>
    <property type="match status" value="1"/>
</dbReference>
<reference evidence="11 12" key="1">
    <citation type="journal article" date="2023" name="Elife">
        <title>Identification of key yeast species and microbe-microbe interactions impacting larval growth of Drosophila in the wild.</title>
        <authorList>
            <person name="Mure A."/>
            <person name="Sugiura Y."/>
            <person name="Maeda R."/>
            <person name="Honda K."/>
            <person name="Sakurai N."/>
            <person name="Takahashi Y."/>
            <person name="Watada M."/>
            <person name="Katoh T."/>
            <person name="Gotoh A."/>
            <person name="Gotoh Y."/>
            <person name="Taniguchi I."/>
            <person name="Nakamura K."/>
            <person name="Hayashi T."/>
            <person name="Katayama T."/>
            <person name="Uemura T."/>
            <person name="Hattori Y."/>
        </authorList>
    </citation>
    <scope>NUCLEOTIDE SEQUENCE [LARGE SCALE GENOMIC DNA]</scope>
    <source>
        <strain evidence="11 12">KH-74</strain>
    </source>
</reference>
<dbReference type="Pfam" id="PF00388">
    <property type="entry name" value="PI-PLC-X"/>
    <property type="match status" value="1"/>
</dbReference>
<dbReference type="PANTHER" id="PTHR10336:SF36">
    <property type="entry name" value="1-PHOSPHATIDYLINOSITOL 4,5-BISPHOSPHATE PHOSPHODIESTERASE BETA-4"/>
    <property type="match status" value="1"/>
</dbReference>
<keyword evidence="3 7" id="KW-0378">Hydrolase</keyword>
<protein>
    <recommendedName>
        <fullName evidence="2 7">Phosphoinositide phospholipase C</fullName>
        <ecNumber evidence="2 7">3.1.4.11</ecNumber>
    </recommendedName>
</protein>
<dbReference type="Gene3D" id="2.30.29.30">
    <property type="entry name" value="Pleckstrin-homology domain (PH domain)/Phosphotyrosine-binding domain (PTB)"/>
    <property type="match status" value="1"/>
</dbReference>
<dbReference type="InterPro" id="IPR035892">
    <property type="entry name" value="C2_domain_sf"/>
</dbReference>
<evidence type="ECO:0000256" key="4">
    <source>
        <dbReference type="ARBA" id="ARBA00022963"/>
    </source>
</evidence>
<evidence type="ECO:0000256" key="8">
    <source>
        <dbReference type="SAM" id="MobiDB-lite"/>
    </source>
</evidence>
<feature type="region of interest" description="Disordered" evidence="8">
    <location>
        <begin position="542"/>
        <end position="578"/>
    </location>
</feature>
<dbReference type="InterPro" id="IPR017946">
    <property type="entry name" value="PLC-like_Pdiesterase_TIM-brl"/>
</dbReference>
<feature type="compositionally biased region" description="Polar residues" evidence="8">
    <location>
        <begin position="545"/>
        <end position="562"/>
    </location>
</feature>